<dbReference type="AlphaFoldDB" id="A0A8H4QED7"/>
<gene>
    <name evidence="2" type="ORF">G7Y89_g15873</name>
</gene>
<accession>A0A8H4QED7</accession>
<dbReference type="EMBL" id="JAAMPI010002799">
    <property type="protein sequence ID" value="KAF4609395.1"/>
    <property type="molecule type" value="Genomic_DNA"/>
</dbReference>
<name>A0A8H4QED7_9HELO</name>
<organism evidence="2 3">
    <name type="scientific">Cudoniella acicularis</name>
    <dbReference type="NCBI Taxonomy" id="354080"/>
    <lineage>
        <taxon>Eukaryota</taxon>
        <taxon>Fungi</taxon>
        <taxon>Dikarya</taxon>
        <taxon>Ascomycota</taxon>
        <taxon>Pezizomycotina</taxon>
        <taxon>Leotiomycetes</taxon>
        <taxon>Helotiales</taxon>
        <taxon>Tricladiaceae</taxon>
        <taxon>Cudoniella</taxon>
    </lineage>
</organism>
<sequence length="103" mass="12745">MVYDWENKEEICYRMYIEEKKSLEEIMEYMKEELKFAPSKRAFQTQFKRWDFPSKQNPAHKNAALVQRVKELWDCNTSQREMLRLLNEEGFEIKERELMRQEA</sequence>
<dbReference type="PANTHER" id="PTHR38788">
    <property type="entry name" value="CLR5 DOMAIN-CONTAINING PROTEIN"/>
    <property type="match status" value="1"/>
</dbReference>
<evidence type="ECO:0000313" key="3">
    <source>
        <dbReference type="Proteomes" id="UP000566819"/>
    </source>
</evidence>
<protein>
    <recommendedName>
        <fullName evidence="1">Clr5 domain-containing protein</fullName>
    </recommendedName>
</protein>
<proteinExistence type="predicted"/>
<dbReference type="PANTHER" id="PTHR38788:SF5">
    <property type="entry name" value="CLR5 DOMAIN-CONTAINING PROTEIN"/>
    <property type="match status" value="1"/>
</dbReference>
<comment type="caution">
    <text evidence="2">The sequence shown here is derived from an EMBL/GenBank/DDBJ whole genome shotgun (WGS) entry which is preliminary data.</text>
</comment>
<dbReference type="OrthoDB" id="4115389at2759"/>
<keyword evidence="3" id="KW-1185">Reference proteome</keyword>
<reference evidence="2 3" key="1">
    <citation type="submission" date="2020-03" db="EMBL/GenBank/DDBJ databases">
        <title>Draft Genome Sequence of Cudoniella acicularis.</title>
        <authorList>
            <person name="Buettner E."/>
            <person name="Kellner H."/>
        </authorList>
    </citation>
    <scope>NUCLEOTIDE SEQUENCE [LARGE SCALE GENOMIC DNA]</scope>
    <source>
        <strain evidence="2 3">DSM 108380</strain>
    </source>
</reference>
<feature type="domain" description="Clr5" evidence="1">
    <location>
        <begin position="1"/>
        <end position="53"/>
    </location>
</feature>
<evidence type="ECO:0000313" key="2">
    <source>
        <dbReference type="EMBL" id="KAF4609395.1"/>
    </source>
</evidence>
<dbReference type="Proteomes" id="UP000566819">
    <property type="component" value="Unassembled WGS sequence"/>
</dbReference>
<evidence type="ECO:0000259" key="1">
    <source>
        <dbReference type="Pfam" id="PF14420"/>
    </source>
</evidence>
<dbReference type="Pfam" id="PF14420">
    <property type="entry name" value="Clr5"/>
    <property type="match status" value="1"/>
</dbReference>
<dbReference type="InterPro" id="IPR025676">
    <property type="entry name" value="Clr5_dom"/>
</dbReference>